<keyword evidence="2" id="KW-1185">Reference proteome</keyword>
<proteinExistence type="predicted"/>
<evidence type="ECO:0000313" key="2">
    <source>
        <dbReference type="Proteomes" id="UP000199076"/>
    </source>
</evidence>
<dbReference type="EMBL" id="FNBK01000003">
    <property type="protein sequence ID" value="SDF01220.1"/>
    <property type="molecule type" value="Genomic_DNA"/>
</dbReference>
<protein>
    <submittedName>
        <fullName evidence="1">Uncharacterized protein</fullName>
    </submittedName>
</protein>
<organism evidence="1 2">
    <name type="scientific">Halorientalis regularis</name>
    <dbReference type="NCBI Taxonomy" id="660518"/>
    <lineage>
        <taxon>Archaea</taxon>
        <taxon>Methanobacteriati</taxon>
        <taxon>Methanobacteriota</taxon>
        <taxon>Stenosarchaea group</taxon>
        <taxon>Halobacteria</taxon>
        <taxon>Halobacteriales</taxon>
        <taxon>Haloarculaceae</taxon>
        <taxon>Halorientalis</taxon>
    </lineage>
</organism>
<dbReference type="PROSITE" id="PS51257">
    <property type="entry name" value="PROKAR_LIPOPROTEIN"/>
    <property type="match status" value="1"/>
</dbReference>
<gene>
    <name evidence="1" type="ORF">SAMN05216218_10372</name>
</gene>
<dbReference type="AlphaFoldDB" id="A0A1G7HL77"/>
<dbReference type="Proteomes" id="UP000199076">
    <property type="component" value="Unassembled WGS sequence"/>
</dbReference>
<dbReference type="OrthoDB" id="380650at2157"/>
<reference evidence="2" key="1">
    <citation type="submission" date="2016-10" db="EMBL/GenBank/DDBJ databases">
        <authorList>
            <person name="Varghese N."/>
            <person name="Submissions S."/>
        </authorList>
    </citation>
    <scope>NUCLEOTIDE SEQUENCE [LARGE SCALE GENOMIC DNA]</scope>
    <source>
        <strain evidence="2">IBRC-M 10760</strain>
    </source>
</reference>
<dbReference type="RefSeq" id="WP_092688609.1">
    <property type="nucleotide sequence ID" value="NZ_FNBK01000003.1"/>
</dbReference>
<sequence length="192" mass="20061">MSRTVAALLVLVVLAGCQGVGVDSEQSAVPTVDEDVFSGTDGGGVAVPTVTGVSNGSGSWGSLPTPNGSTTFVARTVTVATDRPGAVEPVTVYVWNDAARNRSVAVRLGVTRNRTAVYDRTVAVPARGAVEFQLRSPARYVVAVEAAGDRHAVTLTRADFDCNVRSAWIRVGPDDRLSDRTIATTMACRAAR</sequence>
<accession>A0A1G7HL77</accession>
<name>A0A1G7HL77_9EURY</name>
<evidence type="ECO:0000313" key="1">
    <source>
        <dbReference type="EMBL" id="SDF01220.1"/>
    </source>
</evidence>